<dbReference type="Proteomes" id="UP000006514">
    <property type="component" value="Unassembled WGS sequence"/>
</dbReference>
<dbReference type="EMBL" id="JH687812">
    <property type="protein sequence ID" value="EJD39586.1"/>
    <property type="molecule type" value="Genomic_DNA"/>
</dbReference>
<proteinExistence type="predicted"/>
<dbReference type="KEGG" id="adl:AURDEDRAFT_91433"/>
<feature type="domain" description="F-box" evidence="2">
    <location>
        <begin position="47"/>
        <end position="96"/>
    </location>
</feature>
<dbReference type="InterPro" id="IPR036047">
    <property type="entry name" value="F-box-like_dom_sf"/>
</dbReference>
<dbReference type="CDD" id="cd09917">
    <property type="entry name" value="F-box_SF"/>
    <property type="match status" value="1"/>
</dbReference>
<gene>
    <name evidence="3" type="ORF">AURDEDRAFT_91433</name>
</gene>
<dbReference type="OrthoDB" id="2322499at2759"/>
<feature type="region of interest" description="Disordered" evidence="1">
    <location>
        <begin position="1"/>
        <end position="32"/>
    </location>
</feature>
<dbReference type="SUPFAM" id="SSF81383">
    <property type="entry name" value="F-box domain"/>
    <property type="match status" value="1"/>
</dbReference>
<dbReference type="eggNOG" id="ENOG502SAM6">
    <property type="taxonomic scope" value="Eukaryota"/>
</dbReference>
<sequence>MPPRKTRNPAISKASAPDAPGSKRRVASSSRANALKPAKLGARQGGLQFVTKFPLDVLYEIFRLLHPRDLLALSRTDKSLRAVLLDRAAGGVWREAIAGTGIPERPDDISLPRYASLAFDAHCEMCDRNKAGIYHWSLRARLCRQCSKARLVTVPVTDIAFEGGALGVDYLFKDTVPTSEHFDYLSQTLAATFLTARDAWRSIAPAEVEAYLEDRKKHHESVMEHARRCSKWQLELSVDRSNAKTHLREDRMKSIVERLRNLGFDEELDFGMDMVAKHSAVAQPRALTDRIWKMIEPALLELMEDVRRDMARCERKREVRSFLRGECLLREDVKAVLPDVGDLDDFPAVDALLDIAIDSASDEYARLRQAALESFPAALAKWRRKLGVVLYDHMHKNAPAPRPFPSVKTEDEKIAVLNRATTVFSCLFGSSNSDSACADERYTVKAFAYPYVLAHACTVGRPYNETRLVYTRWMPFGLRYHRVLSQVIATLVRLCGLDPKTATRADMDLCDARFTCKLCLLDYVDGTDTPVAETWWTAAVHWHNCHPDEDEDGQWLRLGPVAEALVRGLAPPLTDEEHRAWRCMRCSKSNPRKAVIFSDWFDATTHASNKHGARHRDNVRGRDFVAQDGYASVPEPDTVELCDVLGRFADRLGADGTLDFFVRTPNSDAYFLKLLRIAARQGLISGHARAALQILAFL</sequence>
<evidence type="ECO:0000313" key="3">
    <source>
        <dbReference type="EMBL" id="EJD39586.1"/>
    </source>
</evidence>
<protein>
    <recommendedName>
        <fullName evidence="2">F-box domain-containing protein</fullName>
    </recommendedName>
</protein>
<dbReference type="OMA" id="ICARCMD"/>
<dbReference type="AlphaFoldDB" id="J0LIY0"/>
<evidence type="ECO:0000259" key="2">
    <source>
        <dbReference type="PROSITE" id="PS50181"/>
    </source>
</evidence>
<dbReference type="InterPro" id="IPR001810">
    <property type="entry name" value="F-box_dom"/>
</dbReference>
<evidence type="ECO:0000313" key="4">
    <source>
        <dbReference type="Proteomes" id="UP000006514"/>
    </source>
</evidence>
<evidence type="ECO:0000256" key="1">
    <source>
        <dbReference type="SAM" id="MobiDB-lite"/>
    </source>
</evidence>
<name>J0LIY0_AURST</name>
<keyword evidence="4" id="KW-1185">Reference proteome</keyword>
<accession>J0LIY0</accession>
<dbReference type="InParanoid" id="J0LIY0"/>
<organism evidence="3 4">
    <name type="scientific">Auricularia subglabra (strain TFB-10046 / SS5)</name>
    <name type="common">White-rot fungus</name>
    <name type="synonym">Auricularia delicata (strain TFB10046)</name>
    <dbReference type="NCBI Taxonomy" id="717982"/>
    <lineage>
        <taxon>Eukaryota</taxon>
        <taxon>Fungi</taxon>
        <taxon>Dikarya</taxon>
        <taxon>Basidiomycota</taxon>
        <taxon>Agaricomycotina</taxon>
        <taxon>Agaricomycetes</taxon>
        <taxon>Auriculariales</taxon>
        <taxon>Auriculariaceae</taxon>
        <taxon>Auricularia</taxon>
    </lineage>
</organism>
<dbReference type="PROSITE" id="PS50181">
    <property type="entry name" value="FBOX"/>
    <property type="match status" value="1"/>
</dbReference>
<reference evidence="4" key="1">
    <citation type="journal article" date="2012" name="Science">
        <title>The Paleozoic origin of enzymatic lignin decomposition reconstructed from 31 fungal genomes.</title>
        <authorList>
            <person name="Floudas D."/>
            <person name="Binder M."/>
            <person name="Riley R."/>
            <person name="Barry K."/>
            <person name="Blanchette R.A."/>
            <person name="Henrissat B."/>
            <person name="Martinez A.T."/>
            <person name="Otillar R."/>
            <person name="Spatafora J.W."/>
            <person name="Yadav J.S."/>
            <person name="Aerts A."/>
            <person name="Benoit I."/>
            <person name="Boyd A."/>
            <person name="Carlson A."/>
            <person name="Copeland A."/>
            <person name="Coutinho P.M."/>
            <person name="de Vries R.P."/>
            <person name="Ferreira P."/>
            <person name="Findley K."/>
            <person name="Foster B."/>
            <person name="Gaskell J."/>
            <person name="Glotzer D."/>
            <person name="Gorecki P."/>
            <person name="Heitman J."/>
            <person name="Hesse C."/>
            <person name="Hori C."/>
            <person name="Igarashi K."/>
            <person name="Jurgens J.A."/>
            <person name="Kallen N."/>
            <person name="Kersten P."/>
            <person name="Kohler A."/>
            <person name="Kuees U."/>
            <person name="Kumar T.K.A."/>
            <person name="Kuo A."/>
            <person name="LaButti K."/>
            <person name="Larrondo L.F."/>
            <person name="Lindquist E."/>
            <person name="Ling A."/>
            <person name="Lombard V."/>
            <person name="Lucas S."/>
            <person name="Lundell T."/>
            <person name="Martin R."/>
            <person name="McLaughlin D.J."/>
            <person name="Morgenstern I."/>
            <person name="Morin E."/>
            <person name="Murat C."/>
            <person name="Nagy L.G."/>
            <person name="Nolan M."/>
            <person name="Ohm R.A."/>
            <person name="Patyshakuliyeva A."/>
            <person name="Rokas A."/>
            <person name="Ruiz-Duenas F.J."/>
            <person name="Sabat G."/>
            <person name="Salamov A."/>
            <person name="Samejima M."/>
            <person name="Schmutz J."/>
            <person name="Slot J.C."/>
            <person name="St John F."/>
            <person name="Stenlid J."/>
            <person name="Sun H."/>
            <person name="Sun S."/>
            <person name="Syed K."/>
            <person name="Tsang A."/>
            <person name="Wiebenga A."/>
            <person name="Young D."/>
            <person name="Pisabarro A."/>
            <person name="Eastwood D.C."/>
            <person name="Martin F."/>
            <person name="Cullen D."/>
            <person name="Grigoriev I.V."/>
            <person name="Hibbett D.S."/>
        </authorList>
    </citation>
    <scope>NUCLEOTIDE SEQUENCE [LARGE SCALE GENOMIC DNA]</scope>
    <source>
        <strain evidence="4">TFB10046</strain>
    </source>
</reference>